<dbReference type="Pfam" id="PF08367">
    <property type="entry name" value="M16C_assoc"/>
    <property type="match status" value="1"/>
</dbReference>
<feature type="chain" id="PRO_5046835142" evidence="1">
    <location>
        <begin position="26"/>
        <end position="1020"/>
    </location>
</feature>
<sequence>MTILMKKITAAILISFMLFSSSNIIFDSKTVYSANTDITRHGEVGKIYYGFKLNSVKNIPKINSSVMLFTHVKTGAKLMYIKNEDTQRVFDISFRTPTLDNTGVNHIIEHSVLDGSKNYPVKSPFTELLKSSLGSFINAMTNSDYTTYPVASTNEKDLKNLMSVYLDGVFYPNFTSNPNIFKQEGWRYELPSKDSKLSINGVVYNEMKGNYSNPDWLLRNAAVQSLFPDTSYKWDSGGNPEDIPRLTMEQLVSTYCKNYTPSNSYIYLYGKLNISDYLEFIDKNYLSKFNKSEVDTSIKAQKPLSNIPVKTVYYSIPENSNTKNKTYLSLNFVTGSIDNKKENIALGFLNHLLMGTDNAPLKRALTEKGIALSVTSSFNMEGIQPIFSINASNSNESSSEVFKQTIFNTLREISKNGFDENFLKSALASYNINANSEKLIIPILGGTGLVLSQNALTTWVYDKDPTMYFDTDDIMKKIQKTDANDYFKNLINKYFLSNNHYSLVILKPEPGLQNKNSESLAENLTSYKHGLDEASVNSLVKSTEDFNTWQKTEDSKRTLDTLPKLSLKDIQLELPDLSYKVENQSGVKVLTHTANLNGLSTINLYFDTSKVPQDKLYYLSLLSSLLGNVDTQKYSYEELSNEMLQNIGSPVSFIPAAVADSKNFTKYSPKLITSMLVPKDNIGKSLDIIKEIINESKFDNKEKIRQIIQQNESTLQSIFTSGSGTAALMEMNSYISEGGKYNEELSGISYYRFLKDLDANFDSKWDDIYKNLNDTCKLAFNRNGLIASCSGDKTSTQIFKTELSRISSKINAHVLPKQKYNFIRTNKNTAFSSSAKVQTILQGGTLKGTGYTYSGKMMVLQNILNTEYLWNEIRTAGGAYGVQFSISSDGKVILASIRDPNLKETLDTFKGAVNYLKNFNATDTEMTKYIIGAVKDFVNLKTNGPLIESALCDAMYLTQFSPQDLLQYEKEALSTTAEDIRNYGNMLNKILNENIYFIEGSCDKIQENKKLFNEIIDVGK</sequence>
<dbReference type="EMBL" id="JBJHZX010000004">
    <property type="protein sequence ID" value="MFL0194717.1"/>
    <property type="molecule type" value="Genomic_DNA"/>
</dbReference>
<reference evidence="3 4" key="1">
    <citation type="submission" date="2024-11" db="EMBL/GenBank/DDBJ databases">
        <authorList>
            <person name="Heng Y.C."/>
            <person name="Lim A.C.H."/>
            <person name="Lee J.K.Y."/>
            <person name="Kittelmann S."/>
        </authorList>
    </citation>
    <scope>NUCLEOTIDE SEQUENCE [LARGE SCALE GENOMIC DNA]</scope>
    <source>
        <strain evidence="3 4">WILCCON 0269</strain>
    </source>
</reference>
<comment type="caution">
    <text evidence="3">The sequence shown here is derived from an EMBL/GenBank/DDBJ whole genome shotgun (WGS) entry which is preliminary data.</text>
</comment>
<dbReference type="Gene3D" id="3.30.830.10">
    <property type="entry name" value="Metalloenzyme, LuxS/M16 peptidase-like"/>
    <property type="match status" value="4"/>
</dbReference>
<dbReference type="InterPro" id="IPR007863">
    <property type="entry name" value="Peptidase_M16_C"/>
</dbReference>
<evidence type="ECO:0000259" key="2">
    <source>
        <dbReference type="SMART" id="SM01264"/>
    </source>
</evidence>
<proteinExistence type="predicted"/>
<feature type="domain" description="Peptidase M16C associated" evidence="2">
    <location>
        <begin position="506"/>
        <end position="757"/>
    </location>
</feature>
<evidence type="ECO:0000313" key="4">
    <source>
        <dbReference type="Proteomes" id="UP001623660"/>
    </source>
</evidence>
<dbReference type="Pfam" id="PF00675">
    <property type="entry name" value="Peptidase_M16"/>
    <property type="match status" value="1"/>
</dbReference>
<dbReference type="PANTHER" id="PTHR43016:SF13">
    <property type="entry name" value="PRESEQUENCE PROTEASE, MITOCHONDRIAL"/>
    <property type="match status" value="1"/>
</dbReference>
<protein>
    <submittedName>
        <fullName evidence="3">Insulinase family protein</fullName>
    </submittedName>
</protein>
<name>A0ABW8SG75_9CLOT</name>
<dbReference type="PANTHER" id="PTHR43016">
    <property type="entry name" value="PRESEQUENCE PROTEASE"/>
    <property type="match status" value="1"/>
</dbReference>
<keyword evidence="1" id="KW-0732">Signal</keyword>
<dbReference type="RefSeq" id="WP_406790841.1">
    <property type="nucleotide sequence ID" value="NZ_JBJHZX010000004.1"/>
</dbReference>
<dbReference type="InterPro" id="IPR013578">
    <property type="entry name" value="Peptidase_M16C_assoc"/>
</dbReference>
<evidence type="ECO:0000313" key="3">
    <source>
        <dbReference type="EMBL" id="MFL0194717.1"/>
    </source>
</evidence>
<organism evidence="3 4">
    <name type="scientific">Candidatus Clostridium eludens</name>
    <dbReference type="NCBI Taxonomy" id="3381663"/>
    <lineage>
        <taxon>Bacteria</taxon>
        <taxon>Bacillati</taxon>
        <taxon>Bacillota</taxon>
        <taxon>Clostridia</taxon>
        <taxon>Eubacteriales</taxon>
        <taxon>Clostridiaceae</taxon>
        <taxon>Clostridium</taxon>
    </lineage>
</organism>
<keyword evidence="4" id="KW-1185">Reference proteome</keyword>
<accession>A0ABW8SG75</accession>
<dbReference type="Pfam" id="PF05193">
    <property type="entry name" value="Peptidase_M16_C"/>
    <property type="match status" value="1"/>
</dbReference>
<dbReference type="InterPro" id="IPR055130">
    <property type="entry name" value="PreP_C"/>
</dbReference>
<gene>
    <name evidence="3" type="ORF">ACJDU8_03890</name>
</gene>
<dbReference type="SUPFAM" id="SSF63411">
    <property type="entry name" value="LuxS/MPP-like metallohydrolase"/>
    <property type="match status" value="4"/>
</dbReference>
<dbReference type="InterPro" id="IPR011249">
    <property type="entry name" value="Metalloenz_LuxS/M16"/>
</dbReference>
<evidence type="ECO:0000256" key="1">
    <source>
        <dbReference type="SAM" id="SignalP"/>
    </source>
</evidence>
<dbReference type="InterPro" id="IPR011765">
    <property type="entry name" value="Pept_M16_N"/>
</dbReference>
<dbReference type="SMART" id="SM01264">
    <property type="entry name" value="M16C_associated"/>
    <property type="match status" value="1"/>
</dbReference>
<dbReference type="Pfam" id="PF22516">
    <property type="entry name" value="PreP_C"/>
    <property type="match status" value="1"/>
</dbReference>
<dbReference type="Proteomes" id="UP001623660">
    <property type="component" value="Unassembled WGS sequence"/>
</dbReference>
<feature type="signal peptide" evidence="1">
    <location>
        <begin position="1"/>
        <end position="25"/>
    </location>
</feature>